<dbReference type="Pfam" id="PF00275">
    <property type="entry name" value="EPSP_synthase"/>
    <property type="match status" value="1"/>
</dbReference>
<dbReference type="PATRIC" id="fig|1423801.4.peg.309"/>
<evidence type="ECO:0000313" key="12">
    <source>
        <dbReference type="Proteomes" id="UP000051166"/>
    </source>
</evidence>
<keyword evidence="12" id="KW-1185">Reference proteome</keyword>
<name>A0A0R1V6L6_9LACO</name>
<dbReference type="InterPro" id="IPR023193">
    <property type="entry name" value="EPSP_synthase_CS"/>
</dbReference>
<comment type="pathway">
    <text evidence="2 9">Metabolic intermediate biosynthesis; chorismate biosynthesis; chorismate from D-erythrose 4-phosphate and phosphoenolpyruvate: step 6/7.</text>
</comment>
<keyword evidence="5 9" id="KW-0028">Amino-acid biosynthesis</keyword>
<evidence type="ECO:0000256" key="3">
    <source>
        <dbReference type="ARBA" id="ARBA00009948"/>
    </source>
</evidence>
<dbReference type="GO" id="GO:0009423">
    <property type="term" value="P:chorismate biosynthetic process"/>
    <property type="evidence" value="ECO:0007669"/>
    <property type="project" value="UniProtKB-UniRule"/>
</dbReference>
<dbReference type="GO" id="GO:0008652">
    <property type="term" value="P:amino acid biosynthetic process"/>
    <property type="evidence" value="ECO:0007669"/>
    <property type="project" value="UniProtKB-KW"/>
</dbReference>
<reference evidence="11 12" key="1">
    <citation type="journal article" date="2015" name="Genome Announc.">
        <title>Expanding the biotechnology potential of lactobacilli through comparative genomics of 213 strains and associated genera.</title>
        <authorList>
            <person name="Sun Z."/>
            <person name="Harris H.M."/>
            <person name="McCann A."/>
            <person name="Guo C."/>
            <person name="Argimon S."/>
            <person name="Zhang W."/>
            <person name="Yang X."/>
            <person name="Jeffery I.B."/>
            <person name="Cooney J.C."/>
            <person name="Kagawa T.F."/>
            <person name="Liu W."/>
            <person name="Song Y."/>
            <person name="Salvetti E."/>
            <person name="Wrobel A."/>
            <person name="Rasinkangas P."/>
            <person name="Parkhill J."/>
            <person name="Rea M.C."/>
            <person name="O'Sullivan O."/>
            <person name="Ritari J."/>
            <person name="Douillard F.P."/>
            <person name="Paul Ross R."/>
            <person name="Yang R."/>
            <person name="Briner A.E."/>
            <person name="Felis G.E."/>
            <person name="de Vos W.M."/>
            <person name="Barrangou R."/>
            <person name="Klaenhammer T.R."/>
            <person name="Caufield P.W."/>
            <person name="Cui Y."/>
            <person name="Zhang H."/>
            <person name="O'Toole P.W."/>
        </authorList>
    </citation>
    <scope>NUCLEOTIDE SEQUENCE [LARGE SCALE GENOMIC DNA]</scope>
    <source>
        <strain evidence="11 12">DSM 16230</strain>
    </source>
</reference>
<dbReference type="FunFam" id="3.65.10.10:FF:000005">
    <property type="entry name" value="3-phosphoshikimate 1-carboxyvinyltransferase"/>
    <property type="match status" value="1"/>
</dbReference>
<dbReference type="InterPro" id="IPR036968">
    <property type="entry name" value="Enolpyruvate_Tfrase_sf"/>
</dbReference>
<dbReference type="InterPro" id="IPR013792">
    <property type="entry name" value="RNA3'P_cycl/enolpyr_Trfase_a/b"/>
</dbReference>
<dbReference type="EMBL" id="AZFQ01000034">
    <property type="protein sequence ID" value="KRL99032.1"/>
    <property type="molecule type" value="Genomic_DNA"/>
</dbReference>
<dbReference type="EC" id="2.5.1.19" evidence="9"/>
<dbReference type="GO" id="GO:0005737">
    <property type="term" value="C:cytoplasm"/>
    <property type="evidence" value="ECO:0007669"/>
    <property type="project" value="UniProtKB-SubCell"/>
</dbReference>
<organism evidence="11 12">
    <name type="scientific">Liquorilactobacillus satsumensis DSM 16230 = JCM 12392</name>
    <dbReference type="NCBI Taxonomy" id="1423801"/>
    <lineage>
        <taxon>Bacteria</taxon>
        <taxon>Bacillati</taxon>
        <taxon>Bacillota</taxon>
        <taxon>Bacilli</taxon>
        <taxon>Lactobacillales</taxon>
        <taxon>Lactobacillaceae</taxon>
        <taxon>Liquorilactobacillus</taxon>
    </lineage>
</organism>
<feature type="binding site" evidence="9">
    <location>
        <position position="25"/>
    </location>
    <ligand>
        <name>3-phosphoshikimate</name>
        <dbReference type="ChEBI" id="CHEBI:145989"/>
    </ligand>
</feature>
<dbReference type="RefSeq" id="WP_056960484.1">
    <property type="nucleotide sequence ID" value="NZ_AZFQ01000034.1"/>
</dbReference>
<evidence type="ECO:0000256" key="9">
    <source>
        <dbReference type="HAMAP-Rule" id="MF_00210"/>
    </source>
</evidence>
<comment type="subcellular location">
    <subcellularLocation>
        <location evidence="9">Cytoplasm</location>
    </subcellularLocation>
</comment>
<protein>
    <recommendedName>
        <fullName evidence="9">3-phosphoshikimate 1-carboxyvinyltransferase</fullName>
        <ecNumber evidence="9">2.5.1.19</ecNumber>
    </recommendedName>
    <alternativeName>
        <fullName evidence="9">5-enolpyruvylshikimate-3-phosphate synthase</fullName>
        <shortName evidence="9">EPSP synthase</shortName>
        <shortName evidence="9">EPSPS</shortName>
    </alternativeName>
</protein>
<keyword evidence="4 9" id="KW-0963">Cytoplasm</keyword>
<dbReference type="PANTHER" id="PTHR21090">
    <property type="entry name" value="AROM/DEHYDROQUINATE SYNTHASE"/>
    <property type="match status" value="1"/>
</dbReference>
<feature type="binding site" evidence="9">
    <location>
        <position position="317"/>
    </location>
    <ligand>
        <name>3-phosphoshikimate</name>
        <dbReference type="ChEBI" id="CHEBI:145989"/>
    </ligand>
</feature>
<feature type="binding site" evidence="9">
    <location>
        <position position="24"/>
    </location>
    <ligand>
        <name>3-phosphoshikimate</name>
        <dbReference type="ChEBI" id="CHEBI:145989"/>
    </ligand>
</feature>
<dbReference type="SUPFAM" id="SSF55205">
    <property type="entry name" value="EPT/RTPC-like"/>
    <property type="match status" value="1"/>
</dbReference>
<dbReference type="NCBIfam" id="TIGR01356">
    <property type="entry name" value="aroA"/>
    <property type="match status" value="1"/>
</dbReference>
<dbReference type="HAMAP" id="MF_00210">
    <property type="entry name" value="EPSP_synth"/>
    <property type="match status" value="1"/>
</dbReference>
<evidence type="ECO:0000256" key="5">
    <source>
        <dbReference type="ARBA" id="ARBA00022605"/>
    </source>
</evidence>
<keyword evidence="7 9" id="KW-0057">Aromatic amino acid biosynthesis</keyword>
<dbReference type="CDD" id="cd01556">
    <property type="entry name" value="EPSP_synthase"/>
    <property type="match status" value="1"/>
</dbReference>
<evidence type="ECO:0000256" key="4">
    <source>
        <dbReference type="ARBA" id="ARBA00022490"/>
    </source>
</evidence>
<feature type="domain" description="Enolpyruvate transferase" evidence="10">
    <location>
        <begin position="13"/>
        <end position="427"/>
    </location>
</feature>
<comment type="caution">
    <text evidence="9">Lacks conserved residue(s) required for the propagation of feature annotation.</text>
</comment>
<feature type="binding site" evidence="9">
    <location>
        <position position="168"/>
    </location>
    <ligand>
        <name>3-phosphoshikimate</name>
        <dbReference type="ChEBI" id="CHEBI:145989"/>
    </ligand>
</feature>
<dbReference type="GO" id="GO:0009073">
    <property type="term" value="P:aromatic amino acid family biosynthetic process"/>
    <property type="evidence" value="ECO:0007669"/>
    <property type="project" value="UniProtKB-KW"/>
</dbReference>
<feature type="binding site" evidence="9">
    <location>
        <position position="29"/>
    </location>
    <ligand>
        <name>3-phosphoshikimate</name>
        <dbReference type="ChEBI" id="CHEBI:145989"/>
    </ligand>
</feature>
<comment type="caution">
    <text evidence="11">The sequence shown here is derived from an EMBL/GenBank/DDBJ whole genome shotgun (WGS) entry which is preliminary data.</text>
</comment>
<evidence type="ECO:0000256" key="7">
    <source>
        <dbReference type="ARBA" id="ARBA00023141"/>
    </source>
</evidence>
<dbReference type="PROSITE" id="PS00885">
    <property type="entry name" value="EPSP_SYNTHASE_2"/>
    <property type="match status" value="1"/>
</dbReference>
<evidence type="ECO:0000256" key="1">
    <source>
        <dbReference type="ARBA" id="ARBA00002174"/>
    </source>
</evidence>
<feature type="binding site" evidence="9">
    <location>
        <position position="24"/>
    </location>
    <ligand>
        <name>phosphoenolpyruvate</name>
        <dbReference type="ChEBI" id="CHEBI:58702"/>
    </ligand>
</feature>
<feature type="binding site" evidence="9">
    <location>
        <position position="170"/>
    </location>
    <ligand>
        <name>3-phosphoshikimate</name>
        <dbReference type="ChEBI" id="CHEBI:145989"/>
    </ligand>
</feature>
<dbReference type="UniPathway" id="UPA00053">
    <property type="reaction ID" value="UER00089"/>
</dbReference>
<comment type="catalytic activity">
    <reaction evidence="8">
        <text>3-phosphoshikimate + phosphoenolpyruvate = 5-O-(1-carboxyvinyl)-3-phosphoshikimate + phosphate</text>
        <dbReference type="Rhea" id="RHEA:21256"/>
        <dbReference type="ChEBI" id="CHEBI:43474"/>
        <dbReference type="ChEBI" id="CHEBI:57701"/>
        <dbReference type="ChEBI" id="CHEBI:58702"/>
        <dbReference type="ChEBI" id="CHEBI:145989"/>
        <dbReference type="EC" id="2.5.1.19"/>
    </reaction>
    <physiologicalReaction direction="left-to-right" evidence="8">
        <dbReference type="Rhea" id="RHEA:21257"/>
    </physiologicalReaction>
</comment>
<feature type="binding site" evidence="9">
    <location>
        <position position="348"/>
    </location>
    <ligand>
        <name>phosphoenolpyruvate</name>
        <dbReference type="ChEBI" id="CHEBI:58702"/>
    </ligand>
</feature>
<feature type="active site" description="Proton acceptor" evidence="9">
    <location>
        <position position="317"/>
    </location>
</feature>
<dbReference type="PIRSF" id="PIRSF000505">
    <property type="entry name" value="EPSPS"/>
    <property type="match status" value="1"/>
</dbReference>
<dbReference type="FunFam" id="3.65.10.10:FF:000006">
    <property type="entry name" value="3-phosphoshikimate 1-carboxyvinyltransferase"/>
    <property type="match status" value="1"/>
</dbReference>
<dbReference type="OrthoDB" id="9809920at2"/>
<accession>A0A0R1V6L6</accession>
<dbReference type="Gene3D" id="3.65.10.10">
    <property type="entry name" value="Enolpyruvate transferase domain"/>
    <property type="match status" value="2"/>
</dbReference>
<dbReference type="AlphaFoldDB" id="A0A0R1V6L6"/>
<feature type="binding site" evidence="9">
    <location>
        <position position="392"/>
    </location>
    <ligand>
        <name>phosphoenolpyruvate</name>
        <dbReference type="ChEBI" id="CHEBI:58702"/>
    </ligand>
</feature>
<dbReference type="PROSITE" id="PS00104">
    <property type="entry name" value="EPSP_SYNTHASE_1"/>
    <property type="match status" value="1"/>
</dbReference>
<evidence type="ECO:0000256" key="6">
    <source>
        <dbReference type="ARBA" id="ARBA00022679"/>
    </source>
</evidence>
<dbReference type="InterPro" id="IPR006264">
    <property type="entry name" value="EPSP_synthase"/>
</dbReference>
<comment type="function">
    <text evidence="1 9">Catalyzes the transfer of the enolpyruvyl moiety of phosphoenolpyruvate (PEP) to the 5-hydroxyl of shikimate-3-phosphate (S3P) to produce enolpyruvyl shikimate-3-phosphate and inorganic phosphate.</text>
</comment>
<dbReference type="InterPro" id="IPR001986">
    <property type="entry name" value="Enolpyruvate_Tfrase_dom"/>
</dbReference>
<evidence type="ECO:0000259" key="10">
    <source>
        <dbReference type="Pfam" id="PF00275"/>
    </source>
</evidence>
<dbReference type="GO" id="GO:0003866">
    <property type="term" value="F:3-phosphoshikimate 1-carboxyvinyltransferase activity"/>
    <property type="evidence" value="ECO:0007669"/>
    <property type="project" value="UniProtKB-UniRule"/>
</dbReference>
<feature type="binding site" evidence="9">
    <location>
        <position position="96"/>
    </location>
    <ligand>
        <name>phosphoenolpyruvate</name>
        <dbReference type="ChEBI" id="CHEBI:58702"/>
    </ligand>
</feature>
<sequence length="439" mass="47048">MEQKKLTTHLQHGLNGALAVPGDKSISHRALMLGAIAQGTTTIKHFLSSADCLSTLRAMQDLGIKITRDGDNVSVEGKGLTGLKKPEHPLNMGNSGTTTRLLMGLLAGQSFETELFGDTSLQKRPMRRVSEPLAEMGASILTTSTGTLPAKVIGKPLQGAQVKLKVASAQVKSALILAALQAKTPSTIIEKLPTRDHTERMLQEFGAQIETAADHLTITVQPQPRLLGQTVIVPGDISSAAFFIVAATISKHSEIVLKNVNINETRTGILSVLQKMGGNLQLENKSTGTEPAADLRVKYATLSPIQLDEKEIPAVIDELPLVALLAACAHGRSILRGAQELRVKETDRIATVAQELRKLGVLVQELPDGLIIDGRPAWDINDPVLDSHGDHRIGMMMAIAALRSPEALALKKPEAIAVSYPTFFSDLESLITLGEEESK</sequence>
<dbReference type="PANTHER" id="PTHR21090:SF5">
    <property type="entry name" value="PENTAFUNCTIONAL AROM POLYPEPTIDE"/>
    <property type="match status" value="1"/>
</dbReference>
<feature type="binding site" evidence="9">
    <location>
        <position position="344"/>
    </location>
    <ligand>
        <name>3-phosphoshikimate</name>
        <dbReference type="ChEBI" id="CHEBI:145989"/>
    </ligand>
</feature>
<feature type="binding site" evidence="9">
    <location>
        <position position="170"/>
    </location>
    <ligand>
        <name>phosphoenolpyruvate</name>
        <dbReference type="ChEBI" id="CHEBI:58702"/>
    </ligand>
</feature>
<proteinExistence type="inferred from homology"/>
<comment type="subunit">
    <text evidence="9">Monomer.</text>
</comment>
<feature type="binding site" evidence="9">
    <location>
        <position position="124"/>
    </location>
    <ligand>
        <name>phosphoenolpyruvate</name>
        <dbReference type="ChEBI" id="CHEBI:58702"/>
    </ligand>
</feature>
<evidence type="ECO:0000313" key="11">
    <source>
        <dbReference type="EMBL" id="KRL99032.1"/>
    </source>
</evidence>
<comment type="similarity">
    <text evidence="3 9">Belongs to the EPSP synthase family.</text>
</comment>
<dbReference type="Proteomes" id="UP000051166">
    <property type="component" value="Unassembled WGS sequence"/>
</dbReference>
<dbReference type="GeneID" id="98307755"/>
<evidence type="ECO:0000256" key="2">
    <source>
        <dbReference type="ARBA" id="ARBA00004811"/>
    </source>
</evidence>
<evidence type="ECO:0000256" key="8">
    <source>
        <dbReference type="ARBA" id="ARBA00044633"/>
    </source>
</evidence>
<dbReference type="STRING" id="1423801.FD50_GL000302"/>
<keyword evidence="6 9" id="KW-0808">Transferase</keyword>
<gene>
    <name evidence="9" type="primary">aroA</name>
    <name evidence="11" type="ORF">FD50_GL000302</name>
</gene>